<dbReference type="Proteomes" id="UP000186400">
    <property type="component" value="Unassembled WGS sequence"/>
</dbReference>
<proteinExistence type="predicted"/>
<dbReference type="RefSeq" id="WP_076489586.1">
    <property type="nucleotide sequence ID" value="NZ_FTMS01000017.1"/>
</dbReference>
<reference evidence="2 3" key="1">
    <citation type="submission" date="2017-01" db="EMBL/GenBank/DDBJ databases">
        <authorList>
            <person name="Mah S.A."/>
            <person name="Swanson W.J."/>
            <person name="Moy G.W."/>
            <person name="Vacquier V.D."/>
        </authorList>
    </citation>
    <scope>NUCLEOTIDE SEQUENCE [LARGE SCALE GENOMIC DNA]</scope>
    <source>
        <strain evidence="2 3">ASpG1</strain>
    </source>
</reference>
<name>A0A1N6WBM2_9SPIO</name>
<evidence type="ECO:0000313" key="3">
    <source>
        <dbReference type="Proteomes" id="UP000186400"/>
    </source>
</evidence>
<feature type="domain" description="Flagellar motor switch protein FliG C-terminal" evidence="1">
    <location>
        <begin position="132"/>
        <end position="216"/>
    </location>
</feature>
<dbReference type="Pfam" id="PF01706">
    <property type="entry name" value="FliG_C"/>
    <property type="match status" value="1"/>
</dbReference>
<dbReference type="InterPro" id="IPR011002">
    <property type="entry name" value="FliG_a-hlx"/>
</dbReference>
<dbReference type="SUPFAM" id="SSF48029">
    <property type="entry name" value="FliG"/>
    <property type="match status" value="1"/>
</dbReference>
<dbReference type="GO" id="GO:0006935">
    <property type="term" value="P:chemotaxis"/>
    <property type="evidence" value="ECO:0007669"/>
    <property type="project" value="InterPro"/>
</dbReference>
<dbReference type="STRING" id="159291.SAMN05920897_11711"/>
<dbReference type="EMBL" id="FTMS01000017">
    <property type="protein sequence ID" value="SIQ87428.1"/>
    <property type="molecule type" value="Genomic_DNA"/>
</dbReference>
<dbReference type="InterPro" id="IPR000090">
    <property type="entry name" value="Flg_Motor_Flig"/>
</dbReference>
<dbReference type="PRINTS" id="PR00954">
    <property type="entry name" value="FLGMOTORFLIG"/>
</dbReference>
<keyword evidence="3" id="KW-1185">Reference proteome</keyword>
<evidence type="ECO:0000313" key="2">
    <source>
        <dbReference type="EMBL" id="SIQ87428.1"/>
    </source>
</evidence>
<dbReference type="OrthoDB" id="9806929at2"/>
<dbReference type="Gene3D" id="1.10.220.30">
    <property type="match status" value="1"/>
</dbReference>
<gene>
    <name evidence="2" type="ORF">SAMN05920897_11711</name>
</gene>
<dbReference type="InterPro" id="IPR023087">
    <property type="entry name" value="Flg_Motor_Flig_C"/>
</dbReference>
<sequence>MTKRLEQLIDFYVSLSEIARKEGLLALEDQVASCPTNLSRVGIQLIADGVPGSQLELILDNCIADDLKHRNVQLWDNPAVTVPVKIEKTALMGIYSGENPRFLRRMLLSHLGACAVLQDFGIDCVNVERERFLELLHLKDLSIQRVLREFDTRVLAEALSHAGDDLRDAVMRNLSKNAATMLQEELEGISCSEECCAQAQIRIGEIIGDFLESGELISDLDMT</sequence>
<protein>
    <submittedName>
        <fullName evidence="2">FliG C-terminal domain-containing protein</fullName>
    </submittedName>
</protein>
<organism evidence="2 3">
    <name type="scientific">Alkalispirochaeta americana</name>
    <dbReference type="NCBI Taxonomy" id="159291"/>
    <lineage>
        <taxon>Bacteria</taxon>
        <taxon>Pseudomonadati</taxon>
        <taxon>Spirochaetota</taxon>
        <taxon>Spirochaetia</taxon>
        <taxon>Spirochaetales</taxon>
        <taxon>Spirochaetaceae</taxon>
        <taxon>Alkalispirochaeta</taxon>
    </lineage>
</organism>
<dbReference type="GO" id="GO:0003774">
    <property type="term" value="F:cytoskeletal motor activity"/>
    <property type="evidence" value="ECO:0007669"/>
    <property type="project" value="InterPro"/>
</dbReference>
<dbReference type="GO" id="GO:0009288">
    <property type="term" value="C:bacterial-type flagellum"/>
    <property type="evidence" value="ECO:0007669"/>
    <property type="project" value="InterPro"/>
</dbReference>
<evidence type="ECO:0000259" key="1">
    <source>
        <dbReference type="Pfam" id="PF01706"/>
    </source>
</evidence>
<dbReference type="GO" id="GO:0071973">
    <property type="term" value="P:bacterial-type flagellum-dependent cell motility"/>
    <property type="evidence" value="ECO:0007669"/>
    <property type="project" value="InterPro"/>
</dbReference>
<dbReference type="AlphaFoldDB" id="A0A1N6WBM2"/>
<accession>A0A1N6WBM2</accession>